<dbReference type="EMBL" id="UZAD01007858">
    <property type="protein sequence ID" value="VDN88413.1"/>
    <property type="molecule type" value="Genomic_DNA"/>
</dbReference>
<reference evidence="4" key="1">
    <citation type="submission" date="2017-02" db="UniProtKB">
        <authorList>
            <consortium name="WormBaseParasite"/>
        </authorList>
    </citation>
    <scope>IDENTIFICATION</scope>
</reference>
<evidence type="ECO:0000313" key="2">
    <source>
        <dbReference type="EMBL" id="VDN88413.1"/>
    </source>
</evidence>
<keyword evidence="1" id="KW-0472">Membrane</keyword>
<feature type="transmembrane region" description="Helical" evidence="1">
    <location>
        <begin position="12"/>
        <end position="32"/>
    </location>
</feature>
<evidence type="ECO:0000313" key="4">
    <source>
        <dbReference type="WBParaSite" id="BPAG_0000726401-mRNA-1"/>
    </source>
</evidence>
<sequence>HFTLLIFTGPVLFYIFLCYSFFLLLFSTFKIYNKKWKKDIVYLYQFNRASSSPNISPFCFKLETWLRANELKHEVGCICIKISSLNLRNVCFIFIVRRFYLI</sequence>
<keyword evidence="3" id="KW-1185">Reference proteome</keyword>
<name>A0A0N4TGC6_BRUPA</name>
<evidence type="ECO:0000313" key="3">
    <source>
        <dbReference type="Proteomes" id="UP000278627"/>
    </source>
</evidence>
<organism evidence="4">
    <name type="scientific">Brugia pahangi</name>
    <name type="common">Filarial nematode worm</name>
    <dbReference type="NCBI Taxonomy" id="6280"/>
    <lineage>
        <taxon>Eukaryota</taxon>
        <taxon>Metazoa</taxon>
        <taxon>Ecdysozoa</taxon>
        <taxon>Nematoda</taxon>
        <taxon>Chromadorea</taxon>
        <taxon>Rhabditida</taxon>
        <taxon>Spirurina</taxon>
        <taxon>Spiruromorpha</taxon>
        <taxon>Filarioidea</taxon>
        <taxon>Onchocercidae</taxon>
        <taxon>Brugia</taxon>
    </lineage>
</organism>
<proteinExistence type="predicted"/>
<dbReference type="AlphaFoldDB" id="A0A0N4TGC6"/>
<gene>
    <name evidence="2" type="ORF">BPAG_LOCUS7227</name>
</gene>
<accession>A0A0N4TGC6</accession>
<keyword evidence="1" id="KW-0812">Transmembrane</keyword>
<dbReference type="Proteomes" id="UP000278627">
    <property type="component" value="Unassembled WGS sequence"/>
</dbReference>
<dbReference type="WBParaSite" id="BPAG_0000726401-mRNA-1">
    <property type="protein sequence ID" value="BPAG_0000726401-mRNA-1"/>
    <property type="gene ID" value="BPAG_0000726401"/>
</dbReference>
<protein>
    <submittedName>
        <fullName evidence="4">Secreted protein</fullName>
    </submittedName>
</protein>
<evidence type="ECO:0000256" key="1">
    <source>
        <dbReference type="SAM" id="Phobius"/>
    </source>
</evidence>
<reference evidence="2 3" key="2">
    <citation type="submission" date="2018-11" db="EMBL/GenBank/DDBJ databases">
        <authorList>
            <consortium name="Pathogen Informatics"/>
        </authorList>
    </citation>
    <scope>NUCLEOTIDE SEQUENCE [LARGE SCALE GENOMIC DNA]</scope>
</reference>
<keyword evidence="1" id="KW-1133">Transmembrane helix</keyword>